<feature type="region of interest" description="Disordered" evidence="1">
    <location>
        <begin position="344"/>
        <end position="408"/>
    </location>
</feature>
<feature type="compositionally biased region" description="Basic residues" evidence="1">
    <location>
        <begin position="221"/>
        <end position="230"/>
    </location>
</feature>
<evidence type="ECO:0000313" key="2">
    <source>
        <dbReference type="EMBL" id="KAK8601201.1"/>
    </source>
</evidence>
<feature type="region of interest" description="Disordered" evidence="1">
    <location>
        <begin position="221"/>
        <end position="241"/>
    </location>
</feature>
<evidence type="ECO:0000256" key="1">
    <source>
        <dbReference type="SAM" id="MobiDB-lite"/>
    </source>
</evidence>
<protein>
    <submittedName>
        <fullName evidence="2">Uncharacterized protein</fullName>
    </submittedName>
</protein>
<comment type="caution">
    <text evidence="2">The sequence shown here is derived from an EMBL/GenBank/DDBJ whole genome shotgun (WGS) entry which is preliminary data.</text>
</comment>
<dbReference type="EMBL" id="JBBPBM010000001">
    <property type="protein sequence ID" value="KAK8601201.1"/>
    <property type="molecule type" value="Genomic_DNA"/>
</dbReference>
<feature type="compositionally biased region" description="Basic and acidic residues" evidence="1">
    <location>
        <begin position="20"/>
        <end position="29"/>
    </location>
</feature>
<organism evidence="2 3">
    <name type="scientific">Hibiscus sabdariffa</name>
    <name type="common">roselle</name>
    <dbReference type="NCBI Taxonomy" id="183260"/>
    <lineage>
        <taxon>Eukaryota</taxon>
        <taxon>Viridiplantae</taxon>
        <taxon>Streptophyta</taxon>
        <taxon>Embryophyta</taxon>
        <taxon>Tracheophyta</taxon>
        <taxon>Spermatophyta</taxon>
        <taxon>Magnoliopsida</taxon>
        <taxon>eudicotyledons</taxon>
        <taxon>Gunneridae</taxon>
        <taxon>Pentapetalae</taxon>
        <taxon>rosids</taxon>
        <taxon>malvids</taxon>
        <taxon>Malvales</taxon>
        <taxon>Malvaceae</taxon>
        <taxon>Malvoideae</taxon>
        <taxon>Hibiscus</taxon>
    </lineage>
</organism>
<sequence length="659" mass="70947">MSSTPLIAAHTAVDPPDPPDLDRLSDRPDPPVPEHVPLLPSDDSSSAMDISGPAATDLSHPAATSPLAPAVVTPIPFSTPSYKDKLLASGSSGSQPTSADFVDEEDVLLLDGDVSRSNVNGLIAIQFSERVQALAVKNLEMTVVIKLLGRRIGYHTLRTKLQDLWKPSQAFRLMDIENDYFLDICPSTIRAANSPPPTAPLAPTAPSVSEAFGPWMLVEHRQRRSSRKAPSHNDVSPVSLPAPAIAHGSRFNPIFEEGLDMALASADTNGLRQRDVVLATNSDATLPTTDTNLDATLPTTHSNSVVAQSVTVDIPAVGQSTANTMPDLVIAPPTSKSFVSQVHGRGNSKFSANKGDSSKHLALSKPLRKPITVQRSATASTSKTTTLTTRRSSSLSSTRFAPFPRPSTRFNKANHTAVVVDENADPNVLSPTPAHSPAPVLAQTDSFNPCEMVTMSKDGGVFLPAGISRDKATVTLRISIRLCSESLRKVSLVNWSTVAQPCNRGGLGVPRCNERNLAFMHKLAFQLVSSSTAMWVTALRQKYCMLTTCPLSIARRNCSPLWRALANTWDSFRNNIFWLVGNGHDVHLWNDTWVPNLGPLRSWLTHASSGIDHMHFADLLQADGNWNTSRLSALLDPAAVPHVLGVPPPSLDDSRDMVA</sequence>
<feature type="compositionally biased region" description="Low complexity" evidence="1">
    <location>
        <begin position="375"/>
        <end position="399"/>
    </location>
</feature>
<reference evidence="2 3" key="1">
    <citation type="journal article" date="2024" name="G3 (Bethesda)">
        <title>Genome assembly of Hibiscus sabdariffa L. provides insights into metabolisms of medicinal natural products.</title>
        <authorList>
            <person name="Kim T."/>
        </authorList>
    </citation>
    <scope>NUCLEOTIDE SEQUENCE [LARGE SCALE GENOMIC DNA]</scope>
    <source>
        <strain evidence="2">TK-2024</strain>
        <tissue evidence="2">Old leaves</tissue>
    </source>
</reference>
<name>A0ABR2GFF7_9ROSI</name>
<keyword evidence="3" id="KW-1185">Reference proteome</keyword>
<feature type="region of interest" description="Disordered" evidence="1">
    <location>
        <begin position="1"/>
        <end position="62"/>
    </location>
</feature>
<accession>A0ABR2GFF7</accession>
<dbReference type="Proteomes" id="UP001472677">
    <property type="component" value="Unassembled WGS sequence"/>
</dbReference>
<proteinExistence type="predicted"/>
<evidence type="ECO:0000313" key="3">
    <source>
        <dbReference type="Proteomes" id="UP001472677"/>
    </source>
</evidence>
<gene>
    <name evidence="2" type="ORF">V6N12_051042</name>
</gene>